<reference evidence="3" key="1">
    <citation type="submission" date="2022-09" db="EMBL/GenBank/DDBJ databases">
        <title>Genomic of Burkholderia gladioli.</title>
        <authorList>
            <person name="Wu H."/>
        </authorList>
    </citation>
    <scope>NUCLEOTIDE SEQUENCE</scope>
    <source>
        <strain evidence="3">ZN-S4</strain>
    </source>
</reference>
<dbReference type="Proteomes" id="UP001059745">
    <property type="component" value="Chromosome 1"/>
</dbReference>
<keyword evidence="2" id="KW-0732">Signal</keyword>
<feature type="chain" id="PRO_5044274925" evidence="2">
    <location>
        <begin position="33"/>
        <end position="212"/>
    </location>
</feature>
<evidence type="ECO:0000313" key="3">
    <source>
        <dbReference type="EMBL" id="UWX71754.1"/>
    </source>
</evidence>
<dbReference type="EMBL" id="CP104214">
    <property type="protein sequence ID" value="UWX71754.1"/>
    <property type="molecule type" value="Genomic_DNA"/>
</dbReference>
<dbReference type="AlphaFoldDB" id="A0AB38TVB1"/>
<feature type="compositionally biased region" description="Low complexity" evidence="1">
    <location>
        <begin position="63"/>
        <end position="85"/>
    </location>
</feature>
<dbReference type="Pfam" id="PF12266">
    <property type="entry name" value="DUF3613"/>
    <property type="match status" value="1"/>
</dbReference>
<organism evidence="3 4">
    <name type="scientific">Burkholderia gladioli</name>
    <name type="common">Pseudomonas marginata</name>
    <name type="synonym">Phytomonas marginata</name>
    <dbReference type="NCBI Taxonomy" id="28095"/>
    <lineage>
        <taxon>Bacteria</taxon>
        <taxon>Pseudomonadati</taxon>
        <taxon>Pseudomonadota</taxon>
        <taxon>Betaproteobacteria</taxon>
        <taxon>Burkholderiales</taxon>
        <taxon>Burkholderiaceae</taxon>
        <taxon>Burkholderia</taxon>
    </lineage>
</organism>
<feature type="compositionally biased region" description="Low complexity" evidence="1">
    <location>
        <begin position="118"/>
        <end position="135"/>
    </location>
</feature>
<gene>
    <name evidence="3" type="ORF">NYZ96_08415</name>
</gene>
<proteinExistence type="predicted"/>
<sequence>MRHSSFNRPQCDLLRIALAALACMAGAPLAFAQVDDPGLAQLQQQLQPAPGAQLQAPVLAPLDAAPSQPQPVVQQVQSAPQALPATQPQSLVTQLPPATEPQQVQAPAPVEVAQQVAAPAPAIQQPQPRQPQPAVVRRRSDVGASTEAWLDLQRSNRAAAPEAHPFEGAAASYAYQRYLQSFSTPIPTWFTPVQRSSGGGGSSFGGGDSASQ</sequence>
<name>A0AB38TVB1_BURGA</name>
<protein>
    <submittedName>
        <fullName evidence="3">DUF3613 domain-containing protein</fullName>
    </submittedName>
</protein>
<feature type="region of interest" description="Disordered" evidence="1">
    <location>
        <begin position="63"/>
        <end position="88"/>
    </location>
</feature>
<accession>A0AB38TVB1</accession>
<feature type="compositionally biased region" description="Gly residues" evidence="1">
    <location>
        <begin position="197"/>
        <end position="212"/>
    </location>
</feature>
<feature type="signal peptide" evidence="2">
    <location>
        <begin position="1"/>
        <end position="32"/>
    </location>
</feature>
<evidence type="ECO:0000313" key="4">
    <source>
        <dbReference type="Proteomes" id="UP001059745"/>
    </source>
</evidence>
<feature type="region of interest" description="Disordered" evidence="1">
    <location>
        <begin position="118"/>
        <end position="141"/>
    </location>
</feature>
<feature type="region of interest" description="Disordered" evidence="1">
    <location>
        <begin position="190"/>
        <end position="212"/>
    </location>
</feature>
<evidence type="ECO:0000256" key="2">
    <source>
        <dbReference type="SAM" id="SignalP"/>
    </source>
</evidence>
<dbReference type="RefSeq" id="WP_241163499.1">
    <property type="nucleotide sequence ID" value="NZ_CADEVX010000008.1"/>
</dbReference>
<dbReference type="InterPro" id="IPR022053">
    <property type="entry name" value="DUF3613"/>
</dbReference>
<evidence type="ECO:0000256" key="1">
    <source>
        <dbReference type="SAM" id="MobiDB-lite"/>
    </source>
</evidence>